<dbReference type="EMBL" id="PYDT01000004">
    <property type="protein sequence ID" value="THU62999.1"/>
    <property type="molecule type" value="Genomic_DNA"/>
</dbReference>
<sequence>MRGDEEGGRQPVARIRRVGPPTSRWTPGNRMLRSSVGTGCSSEARRRRRRRRKAFRSPGWVVVDKGRRPGRSRAAGVVPREPAAEVRGQGGGILKLYDDVQMCGYEDVQVMWEILTKSEMETSNGMPKQRRRSLWRVSSWYSRSTAASAPIQAYE</sequence>
<keyword evidence="3" id="KW-1185">Reference proteome</keyword>
<gene>
    <name evidence="2" type="ORF">C4D60_Mb01t11090</name>
</gene>
<feature type="compositionally biased region" description="Basic residues" evidence="1">
    <location>
        <begin position="45"/>
        <end position="55"/>
    </location>
</feature>
<feature type="region of interest" description="Disordered" evidence="1">
    <location>
        <begin position="1"/>
        <end position="83"/>
    </location>
</feature>
<proteinExistence type="predicted"/>
<dbReference type="AlphaFoldDB" id="A0A4S8JMQ5"/>
<dbReference type="PANTHER" id="PTHR33181">
    <property type="entry name" value="OS01G0778500 PROTEIN"/>
    <property type="match status" value="1"/>
</dbReference>
<dbReference type="PANTHER" id="PTHR33181:SF54">
    <property type="entry name" value="OS05G0138000 PROTEIN"/>
    <property type="match status" value="1"/>
</dbReference>
<evidence type="ECO:0000313" key="2">
    <source>
        <dbReference type="EMBL" id="THU62999.1"/>
    </source>
</evidence>
<evidence type="ECO:0000313" key="3">
    <source>
        <dbReference type="Proteomes" id="UP000317650"/>
    </source>
</evidence>
<protein>
    <submittedName>
        <fullName evidence="2">Uncharacterized protein</fullName>
    </submittedName>
</protein>
<name>A0A4S8JMQ5_MUSBA</name>
<dbReference type="Proteomes" id="UP000317650">
    <property type="component" value="Chromosome 1"/>
</dbReference>
<comment type="caution">
    <text evidence="2">The sequence shown here is derived from an EMBL/GenBank/DDBJ whole genome shotgun (WGS) entry which is preliminary data.</text>
</comment>
<evidence type="ECO:0000256" key="1">
    <source>
        <dbReference type="SAM" id="MobiDB-lite"/>
    </source>
</evidence>
<organism evidence="2 3">
    <name type="scientific">Musa balbisiana</name>
    <name type="common">Banana</name>
    <dbReference type="NCBI Taxonomy" id="52838"/>
    <lineage>
        <taxon>Eukaryota</taxon>
        <taxon>Viridiplantae</taxon>
        <taxon>Streptophyta</taxon>
        <taxon>Embryophyta</taxon>
        <taxon>Tracheophyta</taxon>
        <taxon>Spermatophyta</taxon>
        <taxon>Magnoliopsida</taxon>
        <taxon>Liliopsida</taxon>
        <taxon>Zingiberales</taxon>
        <taxon>Musaceae</taxon>
        <taxon>Musa</taxon>
    </lineage>
</organism>
<accession>A0A4S8JMQ5</accession>
<reference evidence="2 3" key="1">
    <citation type="journal article" date="2019" name="Nat. Plants">
        <title>Genome sequencing of Musa balbisiana reveals subgenome evolution and function divergence in polyploid bananas.</title>
        <authorList>
            <person name="Yao X."/>
        </authorList>
    </citation>
    <scope>NUCLEOTIDE SEQUENCE [LARGE SCALE GENOMIC DNA]</scope>
    <source>
        <strain evidence="3">cv. DH-PKW</strain>
        <tissue evidence="2">Leaves</tissue>
    </source>
</reference>